<dbReference type="InterPro" id="IPR036388">
    <property type="entry name" value="WH-like_DNA-bd_sf"/>
</dbReference>
<dbReference type="GO" id="GO:0003700">
    <property type="term" value="F:DNA-binding transcription factor activity"/>
    <property type="evidence" value="ECO:0007669"/>
    <property type="project" value="InterPro"/>
</dbReference>
<dbReference type="PANTHER" id="PTHR18964">
    <property type="entry name" value="ROK (REPRESSOR, ORF, KINASE) FAMILY"/>
    <property type="match status" value="1"/>
</dbReference>
<comment type="similarity">
    <text evidence="1">Belongs to the ROK (NagC/XylR) family.</text>
</comment>
<protein>
    <recommendedName>
        <fullName evidence="3">HTH marR-type domain-containing protein</fullName>
    </recommendedName>
</protein>
<dbReference type="InterPro" id="IPR036390">
    <property type="entry name" value="WH_DNA-bd_sf"/>
</dbReference>
<evidence type="ECO:0000256" key="2">
    <source>
        <dbReference type="SAM" id="MobiDB-lite"/>
    </source>
</evidence>
<dbReference type="SUPFAM" id="SSF53067">
    <property type="entry name" value="Actin-like ATPase domain"/>
    <property type="match status" value="1"/>
</dbReference>
<dbReference type="STRING" id="499555.BJL86_2878"/>
<feature type="domain" description="HTH marR-type" evidence="3">
    <location>
        <begin position="20"/>
        <end position="66"/>
    </location>
</feature>
<evidence type="ECO:0000313" key="4">
    <source>
        <dbReference type="EMBL" id="ANI93638.1"/>
    </source>
</evidence>
<sequence>MTDQTPLPTSAPTFRVSDVSAAQVLRAIRFRGPVSRSEVADVTGLSKATVARAVTTLQDLGAVRPQPGRMSQGATGRPGAMLELDPAGPVAIAVHIGLKNSVVAVCDLSCRVLAAREIPTESSPGDAVDTLSAEAFRLLDGFRGRRLAAGGVATAARVTGGGCVDHDLLGWAGTPLGELFTETIGVPFSVAPHVEAMAAAELLVGHERHSGTTLLVYGREYIGSALAIDGVVHQPSAGPADLRYLPFGKVPHLDDRGEGLIDTVSDHGLVRAARKHGLTAESVSALGELAAGEGGESGEARAILRDRALALGRVVGTVSAVLRPDTVVLAGQAFTDHPKYLPDVLAGSREVAVAGRAPALRVSTAGRRIQEQAAMAVALDRLCADPEAVLSVGARPGGEESRQKSSPKSGFAA</sequence>
<dbReference type="Proteomes" id="UP000186104">
    <property type="component" value="Chromosome"/>
</dbReference>
<dbReference type="InterPro" id="IPR000835">
    <property type="entry name" value="HTH_MarR-typ"/>
</dbReference>
<feature type="region of interest" description="Disordered" evidence="2">
    <location>
        <begin position="61"/>
        <end position="80"/>
    </location>
</feature>
<dbReference type="InterPro" id="IPR000600">
    <property type="entry name" value="ROK"/>
</dbReference>
<feature type="compositionally biased region" description="Polar residues" evidence="2">
    <location>
        <begin position="404"/>
        <end position="413"/>
    </location>
</feature>
<dbReference type="RefSeq" id="WP_198034329.1">
    <property type="nucleotide sequence ID" value="NZ_CP015961.1"/>
</dbReference>
<dbReference type="Gene3D" id="1.10.10.10">
    <property type="entry name" value="Winged helix-like DNA-binding domain superfamily/Winged helix DNA-binding domain"/>
    <property type="match status" value="1"/>
</dbReference>
<accession>A0A173LPP6</accession>
<dbReference type="SUPFAM" id="SSF46785">
    <property type="entry name" value="Winged helix' DNA-binding domain"/>
    <property type="match status" value="1"/>
</dbReference>
<gene>
    <name evidence="4" type="ORF">BJL86_2878</name>
</gene>
<dbReference type="AlphaFoldDB" id="A0A173LPP6"/>
<evidence type="ECO:0000259" key="3">
    <source>
        <dbReference type="Pfam" id="PF12802"/>
    </source>
</evidence>
<dbReference type="Gene3D" id="3.30.420.40">
    <property type="match status" value="2"/>
</dbReference>
<feature type="region of interest" description="Disordered" evidence="2">
    <location>
        <begin position="392"/>
        <end position="413"/>
    </location>
</feature>
<dbReference type="InterPro" id="IPR043129">
    <property type="entry name" value="ATPase_NBD"/>
</dbReference>
<dbReference type="PANTHER" id="PTHR18964:SF149">
    <property type="entry name" value="BIFUNCTIONAL UDP-N-ACETYLGLUCOSAMINE 2-EPIMERASE_N-ACETYLMANNOSAMINE KINASE"/>
    <property type="match status" value="1"/>
</dbReference>
<dbReference type="Pfam" id="PF12802">
    <property type="entry name" value="MarR_2"/>
    <property type="match status" value="1"/>
</dbReference>
<proteinExistence type="inferred from homology"/>
<dbReference type="KEGG" id="dtm:BJL86_2878"/>
<dbReference type="EMBL" id="CP015961">
    <property type="protein sequence ID" value="ANI93638.1"/>
    <property type="molecule type" value="Genomic_DNA"/>
</dbReference>
<reference evidence="4 5" key="1">
    <citation type="submission" date="2016-06" db="EMBL/GenBank/DDBJ databases">
        <title>Complete genome sequence of a saline-alkali tolerant type strain Dietzia timorensis ID05-A0528T.</title>
        <authorList>
            <person name="Wu X."/>
        </authorList>
    </citation>
    <scope>NUCLEOTIDE SEQUENCE [LARGE SCALE GENOMIC DNA]</scope>
    <source>
        <strain evidence="4 5">ID05-A0528</strain>
    </source>
</reference>
<organism evidence="4 5">
    <name type="scientific">Dietzia timorensis</name>
    <dbReference type="NCBI Taxonomy" id="499555"/>
    <lineage>
        <taxon>Bacteria</taxon>
        <taxon>Bacillati</taxon>
        <taxon>Actinomycetota</taxon>
        <taxon>Actinomycetes</taxon>
        <taxon>Mycobacteriales</taxon>
        <taxon>Dietziaceae</taxon>
        <taxon>Dietzia</taxon>
    </lineage>
</organism>
<evidence type="ECO:0000256" key="1">
    <source>
        <dbReference type="ARBA" id="ARBA00006479"/>
    </source>
</evidence>
<name>A0A173LPP6_9ACTN</name>
<evidence type="ECO:0000313" key="5">
    <source>
        <dbReference type="Proteomes" id="UP000186104"/>
    </source>
</evidence>
<dbReference type="Pfam" id="PF00480">
    <property type="entry name" value="ROK"/>
    <property type="match status" value="1"/>
</dbReference>
<keyword evidence="5" id="KW-1185">Reference proteome</keyword>